<reference evidence="1 2" key="1">
    <citation type="submission" date="2021-06" db="EMBL/GenBank/DDBJ databases">
        <authorList>
            <person name="Kallberg Y."/>
            <person name="Tangrot J."/>
            <person name="Rosling A."/>
        </authorList>
    </citation>
    <scope>NUCLEOTIDE SEQUENCE [LARGE SCALE GENOMIC DNA]</scope>
    <source>
        <strain evidence="1 2">120-4 pot B 10/14</strain>
    </source>
</reference>
<gene>
    <name evidence="1" type="ORF">GMARGA_LOCUS14788</name>
</gene>
<dbReference type="EMBL" id="CAJVQB010009940">
    <property type="protein sequence ID" value="CAG8735325.1"/>
    <property type="molecule type" value="Genomic_DNA"/>
</dbReference>
<dbReference type="Proteomes" id="UP000789901">
    <property type="component" value="Unassembled WGS sequence"/>
</dbReference>
<sequence length="58" mass="6957">DERLLKYCRCQSATKLETVGEVIDIAMQNIFATHCLFDFRNIENDYFIQIFKYIKIFS</sequence>
<keyword evidence="2" id="KW-1185">Reference proteome</keyword>
<protein>
    <submittedName>
        <fullName evidence="1">34229_t:CDS:1</fullName>
    </submittedName>
</protein>
<proteinExistence type="predicted"/>
<evidence type="ECO:0000313" key="1">
    <source>
        <dbReference type="EMBL" id="CAG8735325.1"/>
    </source>
</evidence>
<feature type="non-terminal residue" evidence="1">
    <location>
        <position position="1"/>
    </location>
</feature>
<accession>A0ABN7V6Y3</accession>
<evidence type="ECO:0000313" key="2">
    <source>
        <dbReference type="Proteomes" id="UP000789901"/>
    </source>
</evidence>
<comment type="caution">
    <text evidence="1">The sequence shown here is derived from an EMBL/GenBank/DDBJ whole genome shotgun (WGS) entry which is preliminary data.</text>
</comment>
<organism evidence="1 2">
    <name type="scientific">Gigaspora margarita</name>
    <dbReference type="NCBI Taxonomy" id="4874"/>
    <lineage>
        <taxon>Eukaryota</taxon>
        <taxon>Fungi</taxon>
        <taxon>Fungi incertae sedis</taxon>
        <taxon>Mucoromycota</taxon>
        <taxon>Glomeromycotina</taxon>
        <taxon>Glomeromycetes</taxon>
        <taxon>Diversisporales</taxon>
        <taxon>Gigasporaceae</taxon>
        <taxon>Gigaspora</taxon>
    </lineage>
</organism>
<name>A0ABN7V6Y3_GIGMA</name>